<dbReference type="EMBL" id="KK103383">
    <property type="protein sequence ID" value="KIY95679.1"/>
    <property type="molecule type" value="Genomic_DNA"/>
</dbReference>
<dbReference type="RefSeq" id="XP_013894699.1">
    <property type="nucleotide sequence ID" value="XM_014039245.1"/>
</dbReference>
<evidence type="ECO:0000313" key="4">
    <source>
        <dbReference type="Proteomes" id="UP000054498"/>
    </source>
</evidence>
<reference evidence="3 4" key="1">
    <citation type="journal article" date="2013" name="BMC Genomics">
        <title>Reconstruction of the lipid metabolism for the microalga Monoraphidium neglectum from its genome sequence reveals characteristics suitable for biofuel production.</title>
        <authorList>
            <person name="Bogen C."/>
            <person name="Al-Dilaimi A."/>
            <person name="Albersmeier A."/>
            <person name="Wichmann J."/>
            <person name="Grundmann M."/>
            <person name="Rupp O."/>
            <person name="Lauersen K.J."/>
            <person name="Blifernez-Klassen O."/>
            <person name="Kalinowski J."/>
            <person name="Goesmann A."/>
            <person name="Mussgnug J.H."/>
            <person name="Kruse O."/>
        </authorList>
    </citation>
    <scope>NUCLEOTIDE SEQUENCE [LARGE SCALE GENOMIC DNA]</scope>
    <source>
        <strain evidence="3 4">SAG 48.87</strain>
    </source>
</reference>
<evidence type="ECO:0000313" key="3">
    <source>
        <dbReference type="EMBL" id="KIY95679.1"/>
    </source>
</evidence>
<dbReference type="STRING" id="145388.A0A0D2LW35"/>
<gene>
    <name evidence="3" type="ORF">MNEG_12282</name>
</gene>
<dbReference type="PANTHER" id="PTHR12472:SF0">
    <property type="entry name" value="RAB3 GTPASE-ACTIVATING PROTEIN NON-CATALYTIC SUBUNIT"/>
    <property type="match status" value="1"/>
</dbReference>
<evidence type="ECO:0000259" key="2">
    <source>
        <dbReference type="Pfam" id="PF14655"/>
    </source>
</evidence>
<dbReference type="InterPro" id="IPR026059">
    <property type="entry name" value="Rab3GAP2"/>
</dbReference>
<proteinExistence type="predicted"/>
<feature type="domain" description="Rab3-GAP regulatory subunit N-terminal" evidence="2">
    <location>
        <begin position="39"/>
        <end position="382"/>
    </location>
</feature>
<protein>
    <recommendedName>
        <fullName evidence="2">Rab3-GAP regulatory subunit N-terminal domain-containing protein</fullName>
    </recommendedName>
</protein>
<feature type="signal peptide" evidence="1">
    <location>
        <begin position="1"/>
        <end position="26"/>
    </location>
</feature>
<name>A0A0D2LW35_9CHLO</name>
<dbReference type="Pfam" id="PF14655">
    <property type="entry name" value="RAB3GAP2_N"/>
    <property type="match status" value="1"/>
</dbReference>
<dbReference type="Proteomes" id="UP000054498">
    <property type="component" value="Unassembled WGS sequence"/>
</dbReference>
<dbReference type="OrthoDB" id="360390at2759"/>
<sequence length="429" mass="45392">MKISKEAVTALAWLCVLTGSRQLGAASLTVRPPELADLLECDCLLVGTQDGSLELHEPSGRLIFRQRLHAGPVQQICVRPCATGLRQDDPTEDITVAYLDALVRLPVLELRTHLKLLHLSRQSGGAASTPPLNYHRWELPAGFGPRSGAVCLGQRPRGLDALLSGAARGASSRAADHKLLIATGGTKPPLAGVEVEEHPQRSALARLAGVAGSVTYAAAGAAYGAASKAVTLGPSLLSSGVRSLTSWVAGSPRDAQRAAAVPTYDLQGAPKPEASLPWRPLHDDPRKLGPLVPAPAGALLAAADNLGRVLLVNGANMAVLRMWKGYRDAQCGWALPPDGHPWAHHGLLLVLHAPRRDLIEVWAPRSGARVAAARAEGACRLLPVAAPCGGWRNELAGRWAARGAPSTVVLRLAGRRRGRMWDVLDLAWR</sequence>
<accession>A0A0D2LW35</accession>
<organism evidence="3 4">
    <name type="scientific">Monoraphidium neglectum</name>
    <dbReference type="NCBI Taxonomy" id="145388"/>
    <lineage>
        <taxon>Eukaryota</taxon>
        <taxon>Viridiplantae</taxon>
        <taxon>Chlorophyta</taxon>
        <taxon>core chlorophytes</taxon>
        <taxon>Chlorophyceae</taxon>
        <taxon>CS clade</taxon>
        <taxon>Sphaeropleales</taxon>
        <taxon>Selenastraceae</taxon>
        <taxon>Monoraphidium</taxon>
    </lineage>
</organism>
<dbReference type="InterPro" id="IPR032839">
    <property type="entry name" value="RAB3GAP_N"/>
</dbReference>
<evidence type="ECO:0000256" key="1">
    <source>
        <dbReference type="SAM" id="SignalP"/>
    </source>
</evidence>
<keyword evidence="4" id="KW-1185">Reference proteome</keyword>
<dbReference type="PANTHER" id="PTHR12472">
    <property type="entry name" value="RAB3-GAP REGULATORY DOMAIN"/>
    <property type="match status" value="1"/>
</dbReference>
<dbReference type="AlphaFoldDB" id="A0A0D2LW35"/>
<keyword evidence="1" id="KW-0732">Signal</keyword>
<feature type="chain" id="PRO_5002264189" description="Rab3-GAP regulatory subunit N-terminal domain-containing protein" evidence="1">
    <location>
        <begin position="27"/>
        <end position="429"/>
    </location>
</feature>
<dbReference type="GeneID" id="25729629"/>
<dbReference type="KEGG" id="mng:MNEG_12282"/>